<dbReference type="Proteomes" id="UP001348149">
    <property type="component" value="Unassembled WGS sequence"/>
</dbReference>
<comment type="caution">
    <text evidence="2">The sequence shown here is derived from an EMBL/GenBank/DDBJ whole genome shotgun (WGS) entry which is preliminary data.</text>
</comment>
<keyword evidence="3" id="KW-1185">Reference proteome</keyword>
<keyword evidence="1" id="KW-0732">Signal</keyword>
<dbReference type="RefSeq" id="WP_326296335.1">
    <property type="nucleotide sequence ID" value="NZ_JAYLLH010000005.1"/>
</dbReference>
<organism evidence="2 3">
    <name type="scientific">Mesobacterium hydrothermale</name>
    <dbReference type="NCBI Taxonomy" id="3111907"/>
    <lineage>
        <taxon>Bacteria</taxon>
        <taxon>Pseudomonadati</taxon>
        <taxon>Pseudomonadota</taxon>
        <taxon>Alphaproteobacteria</taxon>
        <taxon>Rhodobacterales</taxon>
        <taxon>Roseobacteraceae</taxon>
        <taxon>Mesobacterium</taxon>
    </lineage>
</organism>
<protein>
    <recommendedName>
        <fullName evidence="4">Lipoprotein</fullName>
    </recommendedName>
</protein>
<evidence type="ECO:0000313" key="2">
    <source>
        <dbReference type="EMBL" id="MEC3860710.1"/>
    </source>
</evidence>
<sequence>MLCRAALIAALIFPLPAWALSCPPASFDSDFRRTQASDDLYLIARGTLMFDVRSVPRHDPDRAGNPPASTDIKAFFKGSSLSRRGFHPGLRVPVTLRLRCRGHRCATPLSGIRYLAFLKREGDDYVITASPCPGMLYPEPTPDLLETAQRCMAGGPCEPPHRD</sequence>
<feature type="chain" id="PRO_5045572540" description="Lipoprotein" evidence="1">
    <location>
        <begin position="20"/>
        <end position="163"/>
    </location>
</feature>
<dbReference type="PROSITE" id="PS51257">
    <property type="entry name" value="PROKAR_LIPOPROTEIN"/>
    <property type="match status" value="1"/>
</dbReference>
<name>A0ABU6HFT7_9RHOB</name>
<feature type="signal peptide" evidence="1">
    <location>
        <begin position="1"/>
        <end position="19"/>
    </location>
</feature>
<proteinExistence type="predicted"/>
<dbReference type="EMBL" id="JAYLLH010000005">
    <property type="protein sequence ID" value="MEC3860710.1"/>
    <property type="molecule type" value="Genomic_DNA"/>
</dbReference>
<accession>A0ABU6HFT7</accession>
<gene>
    <name evidence="2" type="ORF">VK792_05390</name>
</gene>
<evidence type="ECO:0000256" key="1">
    <source>
        <dbReference type="SAM" id="SignalP"/>
    </source>
</evidence>
<reference evidence="2 3" key="1">
    <citation type="submission" date="2024-01" db="EMBL/GenBank/DDBJ databases">
        <title>Mesobacterium rodlantinim sp. nov., isolated from shallow sea hydrothermal systems off Kueishantao Island.</title>
        <authorList>
            <person name="Su Z."/>
            <person name="Tang K."/>
        </authorList>
    </citation>
    <scope>NUCLEOTIDE SEQUENCE [LARGE SCALE GENOMIC DNA]</scope>
    <source>
        <strain evidence="2 3">TK19101</strain>
    </source>
</reference>
<evidence type="ECO:0000313" key="3">
    <source>
        <dbReference type="Proteomes" id="UP001348149"/>
    </source>
</evidence>
<evidence type="ECO:0008006" key="4">
    <source>
        <dbReference type="Google" id="ProtNLM"/>
    </source>
</evidence>